<proteinExistence type="predicted"/>
<keyword evidence="3" id="KW-1185">Reference proteome</keyword>
<feature type="non-terminal residue" evidence="2">
    <location>
        <position position="1"/>
    </location>
</feature>
<comment type="caution">
    <text evidence="2">The sequence shown here is derived from an EMBL/GenBank/DDBJ whole genome shotgun (WGS) entry which is preliminary data.</text>
</comment>
<name>A0A9P6J1B9_MORAP</name>
<dbReference type="EMBL" id="JAAAHY010000928">
    <property type="protein sequence ID" value="KAF9955086.1"/>
    <property type="molecule type" value="Genomic_DNA"/>
</dbReference>
<dbReference type="OrthoDB" id="2392550at2759"/>
<evidence type="ECO:0000259" key="1">
    <source>
        <dbReference type="Pfam" id="PF10444"/>
    </source>
</evidence>
<sequence length="75" mass="8615">IQKLRASISVLTNSLKFRSEAEINRLPAAIRAMTVEEYWLTYNGNAKEYLERQAMNKTLANTTFLHALGMTEPKR</sequence>
<evidence type="ECO:0000313" key="3">
    <source>
        <dbReference type="Proteomes" id="UP000738359"/>
    </source>
</evidence>
<dbReference type="Proteomes" id="UP000738359">
    <property type="component" value="Unassembled WGS sequence"/>
</dbReference>
<protein>
    <recommendedName>
        <fullName evidence="1">Borealin N-terminal domain-containing protein</fullName>
    </recommendedName>
</protein>
<dbReference type="AlphaFoldDB" id="A0A9P6J1B9"/>
<reference evidence="2" key="1">
    <citation type="journal article" date="2020" name="Fungal Divers.">
        <title>Resolving the Mortierellaceae phylogeny through synthesis of multi-gene phylogenetics and phylogenomics.</title>
        <authorList>
            <person name="Vandepol N."/>
            <person name="Liber J."/>
            <person name="Desiro A."/>
            <person name="Na H."/>
            <person name="Kennedy M."/>
            <person name="Barry K."/>
            <person name="Grigoriev I.V."/>
            <person name="Miller A.N."/>
            <person name="O'Donnell K."/>
            <person name="Stajich J.E."/>
            <person name="Bonito G."/>
        </authorList>
    </citation>
    <scope>NUCLEOTIDE SEQUENCE</scope>
    <source>
        <strain evidence="2">CK1249</strain>
    </source>
</reference>
<organism evidence="2 3">
    <name type="scientific">Mortierella alpina</name>
    <name type="common">Oleaginous fungus</name>
    <name type="synonym">Mortierella renispora</name>
    <dbReference type="NCBI Taxonomy" id="64518"/>
    <lineage>
        <taxon>Eukaryota</taxon>
        <taxon>Fungi</taxon>
        <taxon>Fungi incertae sedis</taxon>
        <taxon>Mucoromycota</taxon>
        <taxon>Mortierellomycotina</taxon>
        <taxon>Mortierellomycetes</taxon>
        <taxon>Mortierellales</taxon>
        <taxon>Mortierellaceae</taxon>
        <taxon>Mortierella</taxon>
    </lineage>
</organism>
<accession>A0A9P6J1B9</accession>
<dbReference type="InterPro" id="IPR018851">
    <property type="entry name" value="Borealin_N"/>
</dbReference>
<dbReference type="Pfam" id="PF10444">
    <property type="entry name" value="Nbl1_Borealin_N"/>
    <property type="match status" value="1"/>
</dbReference>
<gene>
    <name evidence="2" type="ORF">BGZ70_010353</name>
</gene>
<evidence type="ECO:0000313" key="2">
    <source>
        <dbReference type="EMBL" id="KAF9955086.1"/>
    </source>
</evidence>
<feature type="domain" description="Borealin N-terminal" evidence="1">
    <location>
        <begin position="1"/>
        <end position="38"/>
    </location>
</feature>